<accession>A0A443STA3</accession>
<dbReference type="AlphaFoldDB" id="A0A443STA3"/>
<dbReference type="OrthoDB" id="6233288at2759"/>
<comment type="caution">
    <text evidence="3">The sequence shown here is derived from an EMBL/GenBank/DDBJ whole genome shotgun (WGS) entry which is preliminary data.</text>
</comment>
<dbReference type="VEuPathDB" id="VectorBase:LDEU001310"/>
<dbReference type="EMBL" id="NCKV01000397">
    <property type="protein sequence ID" value="RWS30730.1"/>
    <property type="molecule type" value="Genomic_DNA"/>
</dbReference>
<reference evidence="3 4" key="1">
    <citation type="journal article" date="2018" name="Gigascience">
        <title>Genomes of trombidid mites reveal novel predicted allergens and laterally-transferred genes associated with secondary metabolism.</title>
        <authorList>
            <person name="Dong X."/>
            <person name="Chaisiri K."/>
            <person name="Xia D."/>
            <person name="Armstrong S.D."/>
            <person name="Fang Y."/>
            <person name="Donnelly M.J."/>
            <person name="Kadowaki T."/>
            <person name="McGarry J.W."/>
            <person name="Darby A.C."/>
            <person name="Makepeace B.L."/>
        </authorList>
    </citation>
    <scope>NUCLEOTIDE SEQUENCE [LARGE SCALE GENOMIC DNA]</scope>
    <source>
        <strain evidence="3">UoL-UT</strain>
    </source>
</reference>
<sequence>MKRKRTTKESNEKTLSKKIESEKNAERERKRVKSLKLAFDRLQKCLPSVPPDTKLSKRDILILAAHRISELTKILADGEQSYATNDVNAENCLRHYHPIKKWPMRSRLYDMTPASIPQPSQSPSDVNRDEESSLNSSFYSPRLYDELDAIDFCAYDSLAPFALSLTAFERS</sequence>
<dbReference type="Proteomes" id="UP000288716">
    <property type="component" value="Unassembled WGS sequence"/>
</dbReference>
<evidence type="ECO:0000259" key="2">
    <source>
        <dbReference type="PROSITE" id="PS50888"/>
    </source>
</evidence>
<dbReference type="Pfam" id="PF00010">
    <property type="entry name" value="HLH"/>
    <property type="match status" value="1"/>
</dbReference>
<feature type="compositionally biased region" description="Low complexity" evidence="1">
    <location>
        <begin position="113"/>
        <end position="124"/>
    </location>
</feature>
<dbReference type="GO" id="GO:0000981">
    <property type="term" value="F:DNA-binding transcription factor activity, RNA polymerase II-specific"/>
    <property type="evidence" value="ECO:0007669"/>
    <property type="project" value="TreeGrafter"/>
</dbReference>
<keyword evidence="4" id="KW-1185">Reference proteome</keyword>
<dbReference type="GO" id="GO:0046983">
    <property type="term" value="F:protein dimerization activity"/>
    <property type="evidence" value="ECO:0007669"/>
    <property type="project" value="InterPro"/>
</dbReference>
<dbReference type="SMART" id="SM00353">
    <property type="entry name" value="HLH"/>
    <property type="match status" value="1"/>
</dbReference>
<evidence type="ECO:0000313" key="3">
    <source>
        <dbReference type="EMBL" id="RWS30730.1"/>
    </source>
</evidence>
<dbReference type="PANTHER" id="PTHR23349">
    <property type="entry name" value="BASIC HELIX-LOOP-HELIX TRANSCRIPTION FACTOR, TWIST"/>
    <property type="match status" value="1"/>
</dbReference>
<dbReference type="Gene3D" id="4.10.280.10">
    <property type="entry name" value="Helix-loop-helix DNA-binding domain"/>
    <property type="match status" value="1"/>
</dbReference>
<feature type="compositionally biased region" description="Basic and acidic residues" evidence="1">
    <location>
        <begin position="7"/>
        <end position="29"/>
    </location>
</feature>
<gene>
    <name evidence="3" type="ORF">B4U80_09311</name>
</gene>
<feature type="domain" description="BHLH" evidence="2">
    <location>
        <begin position="19"/>
        <end position="71"/>
    </location>
</feature>
<dbReference type="SUPFAM" id="SSF47459">
    <property type="entry name" value="HLH, helix-loop-helix DNA-binding domain"/>
    <property type="match status" value="1"/>
</dbReference>
<dbReference type="InterPro" id="IPR011598">
    <property type="entry name" value="bHLH_dom"/>
</dbReference>
<dbReference type="PANTHER" id="PTHR23349:SF111">
    <property type="entry name" value="BHLH DOMAIN-CONTAINING PROTEIN"/>
    <property type="match status" value="1"/>
</dbReference>
<dbReference type="PROSITE" id="PS50888">
    <property type="entry name" value="BHLH"/>
    <property type="match status" value="1"/>
</dbReference>
<dbReference type="GO" id="GO:0032502">
    <property type="term" value="P:developmental process"/>
    <property type="evidence" value="ECO:0007669"/>
    <property type="project" value="TreeGrafter"/>
</dbReference>
<protein>
    <submittedName>
        <fullName evidence="3">Helix-loop-helix DNA-binding domain containing protein 2-like protein</fullName>
    </submittedName>
</protein>
<keyword evidence="3" id="KW-0238">DNA-binding</keyword>
<evidence type="ECO:0000313" key="4">
    <source>
        <dbReference type="Proteomes" id="UP000288716"/>
    </source>
</evidence>
<feature type="region of interest" description="Disordered" evidence="1">
    <location>
        <begin position="111"/>
        <end position="135"/>
    </location>
</feature>
<feature type="region of interest" description="Disordered" evidence="1">
    <location>
        <begin position="1"/>
        <end position="29"/>
    </location>
</feature>
<dbReference type="STRING" id="299467.A0A443STA3"/>
<dbReference type="InterPro" id="IPR050283">
    <property type="entry name" value="E-box_TF_Regulators"/>
</dbReference>
<dbReference type="GO" id="GO:0000977">
    <property type="term" value="F:RNA polymerase II transcription regulatory region sequence-specific DNA binding"/>
    <property type="evidence" value="ECO:0007669"/>
    <property type="project" value="TreeGrafter"/>
</dbReference>
<name>A0A443STA3_9ACAR</name>
<evidence type="ECO:0000256" key="1">
    <source>
        <dbReference type="SAM" id="MobiDB-lite"/>
    </source>
</evidence>
<dbReference type="InterPro" id="IPR036638">
    <property type="entry name" value="HLH_DNA-bd_sf"/>
</dbReference>
<organism evidence="3 4">
    <name type="scientific">Leptotrombidium deliense</name>
    <dbReference type="NCBI Taxonomy" id="299467"/>
    <lineage>
        <taxon>Eukaryota</taxon>
        <taxon>Metazoa</taxon>
        <taxon>Ecdysozoa</taxon>
        <taxon>Arthropoda</taxon>
        <taxon>Chelicerata</taxon>
        <taxon>Arachnida</taxon>
        <taxon>Acari</taxon>
        <taxon>Acariformes</taxon>
        <taxon>Trombidiformes</taxon>
        <taxon>Prostigmata</taxon>
        <taxon>Anystina</taxon>
        <taxon>Parasitengona</taxon>
        <taxon>Trombiculoidea</taxon>
        <taxon>Trombiculidae</taxon>
        <taxon>Leptotrombidium</taxon>
    </lineage>
</organism>
<proteinExistence type="predicted"/>